<dbReference type="AlphaFoldDB" id="A0A840NBC1"/>
<proteinExistence type="inferred from homology"/>
<dbReference type="RefSeq" id="WP_184478965.1">
    <property type="nucleotide sequence ID" value="NZ_JACHIV010000001.1"/>
</dbReference>
<evidence type="ECO:0000313" key="3">
    <source>
        <dbReference type="EMBL" id="MBB5069260.1"/>
    </source>
</evidence>
<keyword evidence="4" id="KW-1185">Reference proteome</keyword>
<dbReference type="PANTHER" id="PTHR31964:SF113">
    <property type="entry name" value="USPA DOMAIN-CONTAINING PROTEIN"/>
    <property type="match status" value="1"/>
</dbReference>
<dbReference type="PRINTS" id="PR01438">
    <property type="entry name" value="UNVRSLSTRESS"/>
</dbReference>
<dbReference type="InterPro" id="IPR006015">
    <property type="entry name" value="Universal_stress_UspA"/>
</dbReference>
<reference evidence="3 4" key="1">
    <citation type="submission" date="2020-08" db="EMBL/GenBank/DDBJ databases">
        <title>Sequencing the genomes of 1000 actinobacteria strains.</title>
        <authorList>
            <person name="Klenk H.-P."/>
        </authorList>
    </citation>
    <scope>NUCLEOTIDE SEQUENCE [LARGE SCALE GENOMIC DNA]</scope>
    <source>
        <strain evidence="3 4">DSM 45582</strain>
    </source>
</reference>
<dbReference type="Pfam" id="PF00582">
    <property type="entry name" value="Usp"/>
    <property type="match status" value="1"/>
</dbReference>
<evidence type="ECO:0000259" key="2">
    <source>
        <dbReference type="Pfam" id="PF00582"/>
    </source>
</evidence>
<comment type="caution">
    <text evidence="3">The sequence shown here is derived from an EMBL/GenBank/DDBJ whole genome shotgun (WGS) entry which is preliminary data.</text>
</comment>
<protein>
    <submittedName>
        <fullName evidence="3">Nucleotide-binding universal stress UspA family protein</fullName>
    </submittedName>
</protein>
<feature type="domain" description="UspA" evidence="2">
    <location>
        <begin position="7"/>
        <end position="134"/>
    </location>
</feature>
<dbReference type="InterPro" id="IPR006016">
    <property type="entry name" value="UspA"/>
</dbReference>
<gene>
    <name evidence="3" type="ORF">BJ969_002348</name>
</gene>
<evidence type="ECO:0000256" key="1">
    <source>
        <dbReference type="ARBA" id="ARBA00008791"/>
    </source>
</evidence>
<dbReference type="Gene3D" id="3.40.50.620">
    <property type="entry name" value="HUPs"/>
    <property type="match status" value="1"/>
</dbReference>
<dbReference type="InterPro" id="IPR014729">
    <property type="entry name" value="Rossmann-like_a/b/a_fold"/>
</dbReference>
<dbReference type="EMBL" id="JACHIV010000001">
    <property type="protein sequence ID" value="MBB5069260.1"/>
    <property type="molecule type" value="Genomic_DNA"/>
</dbReference>
<name>A0A840NBC1_9PSEU</name>
<comment type="similarity">
    <text evidence="1">Belongs to the universal stress protein A family.</text>
</comment>
<dbReference type="SUPFAM" id="SSF52402">
    <property type="entry name" value="Adenine nucleotide alpha hydrolases-like"/>
    <property type="match status" value="1"/>
</dbReference>
<dbReference type="CDD" id="cd00293">
    <property type="entry name" value="USP-like"/>
    <property type="match status" value="1"/>
</dbReference>
<evidence type="ECO:0000313" key="4">
    <source>
        <dbReference type="Proteomes" id="UP000580474"/>
    </source>
</evidence>
<sequence length="138" mass="14246">MTETYQIVTGVDGSASSRAALRWALWHADLTGGAITALMAWDLSPIYGWAPEDAGHVTAQTLREAVHDVAAESRVPVERVVAQGSPAKALLDAAAGADLLVVGSRGHGGFTGALLGSVGQHCVQHAPCPVVVVREGTR</sequence>
<accession>A0A840NBC1</accession>
<dbReference type="Proteomes" id="UP000580474">
    <property type="component" value="Unassembled WGS sequence"/>
</dbReference>
<dbReference type="PANTHER" id="PTHR31964">
    <property type="entry name" value="ADENINE NUCLEOTIDE ALPHA HYDROLASES-LIKE SUPERFAMILY PROTEIN"/>
    <property type="match status" value="1"/>
</dbReference>
<organism evidence="3 4">
    <name type="scientific">Saccharopolyspora gloriosae</name>
    <dbReference type="NCBI Taxonomy" id="455344"/>
    <lineage>
        <taxon>Bacteria</taxon>
        <taxon>Bacillati</taxon>
        <taxon>Actinomycetota</taxon>
        <taxon>Actinomycetes</taxon>
        <taxon>Pseudonocardiales</taxon>
        <taxon>Pseudonocardiaceae</taxon>
        <taxon>Saccharopolyspora</taxon>
    </lineage>
</organism>